<gene>
    <name evidence="1" type="ORF">E2C01_085314</name>
</gene>
<evidence type="ECO:0000313" key="1">
    <source>
        <dbReference type="EMBL" id="MPC90334.1"/>
    </source>
</evidence>
<proteinExistence type="predicted"/>
<evidence type="ECO:0000313" key="2">
    <source>
        <dbReference type="Proteomes" id="UP000324222"/>
    </source>
</evidence>
<protein>
    <submittedName>
        <fullName evidence="1">Uncharacterized protein</fullName>
    </submittedName>
</protein>
<name>A0A5B7JD91_PORTR</name>
<organism evidence="1 2">
    <name type="scientific">Portunus trituberculatus</name>
    <name type="common">Swimming crab</name>
    <name type="synonym">Neptunus trituberculatus</name>
    <dbReference type="NCBI Taxonomy" id="210409"/>
    <lineage>
        <taxon>Eukaryota</taxon>
        <taxon>Metazoa</taxon>
        <taxon>Ecdysozoa</taxon>
        <taxon>Arthropoda</taxon>
        <taxon>Crustacea</taxon>
        <taxon>Multicrustacea</taxon>
        <taxon>Malacostraca</taxon>
        <taxon>Eumalacostraca</taxon>
        <taxon>Eucarida</taxon>
        <taxon>Decapoda</taxon>
        <taxon>Pleocyemata</taxon>
        <taxon>Brachyura</taxon>
        <taxon>Eubrachyura</taxon>
        <taxon>Portunoidea</taxon>
        <taxon>Portunidae</taxon>
        <taxon>Portuninae</taxon>
        <taxon>Portunus</taxon>
    </lineage>
</organism>
<reference evidence="1 2" key="1">
    <citation type="submission" date="2019-05" db="EMBL/GenBank/DDBJ databases">
        <title>Another draft genome of Portunus trituberculatus and its Hox gene families provides insights of decapod evolution.</title>
        <authorList>
            <person name="Jeong J.-H."/>
            <person name="Song I."/>
            <person name="Kim S."/>
            <person name="Choi T."/>
            <person name="Kim D."/>
            <person name="Ryu S."/>
            <person name="Kim W."/>
        </authorList>
    </citation>
    <scope>NUCLEOTIDE SEQUENCE [LARGE SCALE GENOMIC DNA]</scope>
    <source>
        <tissue evidence="1">Muscle</tissue>
    </source>
</reference>
<comment type="caution">
    <text evidence="1">The sequence shown here is derived from an EMBL/GenBank/DDBJ whole genome shotgun (WGS) entry which is preliminary data.</text>
</comment>
<keyword evidence="2" id="KW-1185">Reference proteome</keyword>
<dbReference type="AlphaFoldDB" id="A0A5B7JD91"/>
<dbReference type="Proteomes" id="UP000324222">
    <property type="component" value="Unassembled WGS sequence"/>
</dbReference>
<dbReference type="EMBL" id="VSRR010084012">
    <property type="protein sequence ID" value="MPC90334.1"/>
    <property type="molecule type" value="Genomic_DNA"/>
</dbReference>
<accession>A0A5B7JD91</accession>
<sequence>MKKIKEHKGGTSISIFVGPSKIVMIYKFPPSCHHFTTFLTTTFTTIFTISFTPSFTTSFTNSFIPSFTATFRSVPRDRDLREAVTLHTGGRGKGAAPLHIFRGHGDCRVFG</sequence>